<dbReference type="Proteomes" id="UP001358586">
    <property type="component" value="Chromosome 11"/>
</dbReference>
<reference evidence="1 2" key="1">
    <citation type="submission" date="2023-03" db="EMBL/GenBank/DDBJ databases">
        <title>WGS of Gossypium arboreum.</title>
        <authorList>
            <person name="Yu D."/>
        </authorList>
    </citation>
    <scope>NUCLEOTIDE SEQUENCE [LARGE SCALE GENOMIC DNA]</scope>
    <source>
        <tissue evidence="1">Leaf</tissue>
    </source>
</reference>
<dbReference type="EMBL" id="JARKNE010000011">
    <property type="protein sequence ID" value="KAK5783176.1"/>
    <property type="molecule type" value="Genomic_DNA"/>
</dbReference>
<proteinExistence type="predicted"/>
<gene>
    <name evidence="1" type="ORF">PVK06_037684</name>
</gene>
<comment type="caution">
    <text evidence="1">The sequence shown here is derived from an EMBL/GenBank/DDBJ whole genome shotgun (WGS) entry which is preliminary data.</text>
</comment>
<evidence type="ECO:0008006" key="3">
    <source>
        <dbReference type="Google" id="ProtNLM"/>
    </source>
</evidence>
<keyword evidence="2" id="KW-1185">Reference proteome</keyword>
<protein>
    <recommendedName>
        <fullName evidence="3">DUF4283 domain-containing protein</fullName>
    </recommendedName>
</protein>
<name>A0ABR0MY16_GOSAR</name>
<evidence type="ECO:0000313" key="2">
    <source>
        <dbReference type="Proteomes" id="UP001358586"/>
    </source>
</evidence>
<sequence length="95" mass="10689">MVWVQLPGLSGYLHKQRILEEIGSLIGTDVATIASSEKNKVAELTKAFGPWMLVEQKSRRNPMPRQNLDKETTKNDVVILNEIKITKEMALVADL</sequence>
<organism evidence="1 2">
    <name type="scientific">Gossypium arboreum</name>
    <name type="common">Tree cotton</name>
    <name type="synonym">Gossypium nanking</name>
    <dbReference type="NCBI Taxonomy" id="29729"/>
    <lineage>
        <taxon>Eukaryota</taxon>
        <taxon>Viridiplantae</taxon>
        <taxon>Streptophyta</taxon>
        <taxon>Embryophyta</taxon>
        <taxon>Tracheophyta</taxon>
        <taxon>Spermatophyta</taxon>
        <taxon>Magnoliopsida</taxon>
        <taxon>eudicotyledons</taxon>
        <taxon>Gunneridae</taxon>
        <taxon>Pentapetalae</taxon>
        <taxon>rosids</taxon>
        <taxon>malvids</taxon>
        <taxon>Malvales</taxon>
        <taxon>Malvaceae</taxon>
        <taxon>Malvoideae</taxon>
        <taxon>Gossypium</taxon>
    </lineage>
</organism>
<accession>A0ABR0MY16</accession>
<evidence type="ECO:0000313" key="1">
    <source>
        <dbReference type="EMBL" id="KAK5783176.1"/>
    </source>
</evidence>